<dbReference type="PANTHER" id="PTHR21012:SF0">
    <property type="entry name" value="ASPARTATE 1-DECARBOXYLASE"/>
    <property type="match status" value="1"/>
</dbReference>
<comment type="catalytic activity">
    <reaction evidence="9">
        <text>L-aspartate + H(+) = beta-alanine + CO2</text>
        <dbReference type="Rhea" id="RHEA:19497"/>
        <dbReference type="ChEBI" id="CHEBI:15378"/>
        <dbReference type="ChEBI" id="CHEBI:16526"/>
        <dbReference type="ChEBI" id="CHEBI:29991"/>
        <dbReference type="ChEBI" id="CHEBI:57966"/>
        <dbReference type="EC" id="4.1.1.11"/>
    </reaction>
</comment>
<keyword evidence="7 9" id="KW-0704">Schiff base</keyword>
<dbReference type="RefSeq" id="WP_188516949.1">
    <property type="nucleotide sequence ID" value="NZ_BMES01000001.1"/>
</dbReference>
<dbReference type="AlphaFoldDB" id="A0A917I5F2"/>
<dbReference type="Gene3D" id="2.40.40.20">
    <property type="match status" value="1"/>
</dbReference>
<comment type="subcellular location">
    <subcellularLocation>
        <location evidence="9">Cytoplasm</location>
    </subcellularLocation>
</comment>
<keyword evidence="1 9" id="KW-0963">Cytoplasm</keyword>
<evidence type="ECO:0000256" key="5">
    <source>
        <dbReference type="ARBA" id="ARBA00023145"/>
    </source>
</evidence>
<dbReference type="Pfam" id="PF02261">
    <property type="entry name" value="Asp_decarbox"/>
    <property type="match status" value="1"/>
</dbReference>
<keyword evidence="6 9" id="KW-0456">Lyase</keyword>
<reference evidence="10" key="2">
    <citation type="submission" date="2020-09" db="EMBL/GenBank/DDBJ databases">
        <authorList>
            <person name="Sun Q."/>
            <person name="Zhou Y."/>
        </authorList>
    </citation>
    <scope>NUCLEOTIDE SEQUENCE</scope>
    <source>
        <strain evidence="10">CGMCC 1.12214</strain>
    </source>
</reference>
<keyword evidence="2 9" id="KW-0566">Pantothenate biosynthesis</keyword>
<comment type="function">
    <text evidence="9">Catalyzes the pyruvoyl-dependent decarboxylation of aspartate to produce beta-alanine.</text>
</comment>
<feature type="active site" description="Schiff-base intermediate with substrate; via pyruvic acid" evidence="9">
    <location>
        <position position="25"/>
    </location>
</feature>
<comment type="PTM">
    <text evidence="9">Is synthesized initially as an inactive proenzyme, which is activated by self-cleavage at a specific serine bond to produce a beta-subunit with a hydroxyl group at its C-terminus and an alpha-subunit with a pyruvoyl group at its N-terminus.</text>
</comment>
<dbReference type="GO" id="GO:0015940">
    <property type="term" value="P:pantothenate biosynthetic process"/>
    <property type="evidence" value="ECO:0007669"/>
    <property type="project" value="UniProtKB-UniRule"/>
</dbReference>
<feature type="modified residue" description="Pyruvic acid (Ser)" evidence="9">
    <location>
        <position position="25"/>
    </location>
</feature>
<feature type="chain" id="PRO_5038187218" description="Aspartate 1-decarboxylase beta chain" evidence="9">
    <location>
        <begin position="1"/>
        <end position="24"/>
    </location>
</feature>
<evidence type="ECO:0000313" key="11">
    <source>
        <dbReference type="Proteomes" id="UP000603912"/>
    </source>
</evidence>
<evidence type="ECO:0000256" key="3">
    <source>
        <dbReference type="ARBA" id="ARBA00022793"/>
    </source>
</evidence>
<feature type="binding site" evidence="9">
    <location>
        <position position="57"/>
    </location>
    <ligand>
        <name>substrate</name>
    </ligand>
</feature>
<evidence type="ECO:0000256" key="2">
    <source>
        <dbReference type="ARBA" id="ARBA00022655"/>
    </source>
</evidence>
<reference evidence="10" key="1">
    <citation type="journal article" date="2014" name="Int. J. Syst. Evol. Microbiol.">
        <title>Complete genome sequence of Corynebacterium casei LMG S-19264T (=DSM 44701T), isolated from a smear-ripened cheese.</title>
        <authorList>
            <consortium name="US DOE Joint Genome Institute (JGI-PGF)"/>
            <person name="Walter F."/>
            <person name="Albersmeier A."/>
            <person name="Kalinowski J."/>
            <person name="Ruckert C."/>
        </authorList>
    </citation>
    <scope>NUCLEOTIDE SEQUENCE</scope>
    <source>
        <strain evidence="10">CGMCC 1.12214</strain>
    </source>
</reference>
<sequence>MLRTLVGGKIQRVKVTGKSVNYNGSVSICRDLMRRAGILPFERVDIVNLANAHRWTTYAIEAESGVFTLNGGGARLGELGDKCVIMTYVQAEAFTGAPVVYCDENNGVDRAFDYEPSVPGGDPVHYEVR</sequence>
<dbReference type="GO" id="GO:0004068">
    <property type="term" value="F:aspartate 1-decarboxylase activity"/>
    <property type="evidence" value="ECO:0007669"/>
    <property type="project" value="UniProtKB-UniRule"/>
</dbReference>
<dbReference type="EMBL" id="BMES01000001">
    <property type="protein sequence ID" value="GGH14641.1"/>
    <property type="molecule type" value="Genomic_DNA"/>
</dbReference>
<gene>
    <name evidence="9 10" type="primary">panD</name>
    <name evidence="10" type="ORF">GCM10007036_14110</name>
</gene>
<evidence type="ECO:0000256" key="1">
    <source>
        <dbReference type="ARBA" id="ARBA00022490"/>
    </source>
</evidence>
<evidence type="ECO:0000256" key="6">
    <source>
        <dbReference type="ARBA" id="ARBA00023239"/>
    </source>
</evidence>
<evidence type="ECO:0000256" key="4">
    <source>
        <dbReference type="ARBA" id="ARBA00022813"/>
    </source>
</evidence>
<proteinExistence type="inferred from homology"/>
<dbReference type="Proteomes" id="UP000603912">
    <property type="component" value="Unassembled WGS sequence"/>
</dbReference>
<keyword evidence="5 9" id="KW-0865">Zymogen</keyword>
<evidence type="ECO:0000256" key="7">
    <source>
        <dbReference type="ARBA" id="ARBA00023270"/>
    </source>
</evidence>
<comment type="caution">
    <text evidence="10">The sequence shown here is derived from an EMBL/GenBank/DDBJ whole genome shotgun (WGS) entry which is preliminary data.</text>
</comment>
<name>A0A917I5F2_9HYPH</name>
<keyword evidence="8 9" id="KW-0670">Pyruvate</keyword>
<comment type="similarity">
    <text evidence="9">Belongs to the PanD family.</text>
</comment>
<evidence type="ECO:0000256" key="8">
    <source>
        <dbReference type="ARBA" id="ARBA00023317"/>
    </source>
</evidence>
<dbReference type="InterPro" id="IPR003190">
    <property type="entry name" value="Asp_decarbox"/>
</dbReference>
<dbReference type="HAMAP" id="MF_00446">
    <property type="entry name" value="PanD"/>
    <property type="match status" value="1"/>
</dbReference>
<feature type="active site" description="Proton donor" evidence="9">
    <location>
        <position position="58"/>
    </location>
</feature>
<comment type="cofactor">
    <cofactor evidence="9">
        <name>pyruvate</name>
        <dbReference type="ChEBI" id="CHEBI:15361"/>
    </cofactor>
    <text evidence="9">Binds 1 pyruvoyl group covalently per subunit.</text>
</comment>
<dbReference type="PANTHER" id="PTHR21012">
    <property type="entry name" value="ASPARTATE 1-DECARBOXYLASE"/>
    <property type="match status" value="1"/>
</dbReference>
<evidence type="ECO:0000313" key="10">
    <source>
        <dbReference type="EMBL" id="GGH14641.1"/>
    </source>
</evidence>
<dbReference type="SUPFAM" id="SSF50692">
    <property type="entry name" value="ADC-like"/>
    <property type="match status" value="1"/>
</dbReference>
<dbReference type="InterPro" id="IPR009010">
    <property type="entry name" value="Asp_de-COase-like_dom_sf"/>
</dbReference>
<keyword evidence="11" id="KW-1185">Reference proteome</keyword>
<evidence type="ECO:0000256" key="9">
    <source>
        <dbReference type="HAMAP-Rule" id="MF_00446"/>
    </source>
</evidence>
<dbReference type="GO" id="GO:0006523">
    <property type="term" value="P:alanine biosynthetic process"/>
    <property type="evidence" value="ECO:0007669"/>
    <property type="project" value="InterPro"/>
</dbReference>
<keyword evidence="3 9" id="KW-0210">Decarboxylase</keyword>
<keyword evidence="4 9" id="KW-0068">Autocatalytic cleavage</keyword>
<comment type="subunit">
    <text evidence="9">Heterooctamer of four alpha and four beta subunits.</text>
</comment>
<dbReference type="GO" id="GO:0005829">
    <property type="term" value="C:cytosol"/>
    <property type="evidence" value="ECO:0007669"/>
    <property type="project" value="TreeGrafter"/>
</dbReference>
<organism evidence="10 11">
    <name type="scientific">Alsobacter metallidurans</name>
    <dbReference type="NCBI Taxonomy" id="340221"/>
    <lineage>
        <taxon>Bacteria</taxon>
        <taxon>Pseudomonadati</taxon>
        <taxon>Pseudomonadota</taxon>
        <taxon>Alphaproteobacteria</taxon>
        <taxon>Hyphomicrobiales</taxon>
        <taxon>Alsobacteraceae</taxon>
        <taxon>Alsobacter</taxon>
    </lineage>
</organism>
<comment type="pathway">
    <text evidence="9">Cofactor biosynthesis; (R)-pantothenate biosynthesis; beta-alanine from L-aspartate: step 1/1.</text>
</comment>
<comment type="caution">
    <text evidence="9">Lacks conserved residue(s) required for the propagation of feature annotation.</text>
</comment>
<feature type="chain" id="PRO_5038187217" description="Aspartate 1-decarboxylase alpha chain" evidence="9">
    <location>
        <begin position="25"/>
        <end position="129"/>
    </location>
</feature>
<dbReference type="EC" id="4.1.1.11" evidence="9"/>
<accession>A0A917I5F2</accession>
<protein>
    <recommendedName>
        <fullName evidence="9">Aspartate 1-decarboxylase</fullName>
        <ecNumber evidence="9">4.1.1.11</ecNumber>
    </recommendedName>
    <alternativeName>
        <fullName evidence="9">Aspartate alpha-decarboxylase</fullName>
    </alternativeName>
    <component>
        <recommendedName>
            <fullName evidence="9">Aspartate 1-decarboxylase beta chain</fullName>
        </recommendedName>
    </component>
    <component>
        <recommendedName>
            <fullName evidence="9">Aspartate 1-decarboxylase alpha chain</fullName>
        </recommendedName>
    </component>
</protein>